<sequence>MAGIVNRALHFLSARRDIAMLSPHLGPMGIRRLLPWAKVSWDHSIYMRTFYHARRGKIHQKENYRNMIIKSKTLATRIIARNIYTCVIEYLPPSSMSTCRRLLLTQLDQNISQRILRARWFLLHRQTAWNRSLRHCTEILNPVWVTRRDN</sequence>
<gene>
    <name evidence="1" type="ORF">BRADI_2g35630v3</name>
</gene>
<accession>A0A0Q3INN4</accession>
<proteinExistence type="predicted"/>
<evidence type="ECO:0000313" key="3">
    <source>
        <dbReference type="Proteomes" id="UP000008810"/>
    </source>
</evidence>
<protein>
    <submittedName>
        <fullName evidence="1 2">Uncharacterized protein</fullName>
    </submittedName>
</protein>
<evidence type="ECO:0000313" key="1">
    <source>
        <dbReference type="EMBL" id="KQK07467.1"/>
    </source>
</evidence>
<dbReference type="Gramene" id="KQK07467">
    <property type="protein sequence ID" value="KQK07467"/>
    <property type="gene ID" value="BRADI_2g35630v3"/>
</dbReference>
<name>A0A0Q3INN4_BRADI</name>
<reference evidence="1" key="2">
    <citation type="submission" date="2017-06" db="EMBL/GenBank/DDBJ databases">
        <title>WGS assembly of Brachypodium distachyon.</title>
        <authorList>
            <consortium name="The International Brachypodium Initiative"/>
            <person name="Lucas S."/>
            <person name="Harmon-Smith M."/>
            <person name="Lail K."/>
            <person name="Tice H."/>
            <person name="Grimwood J."/>
            <person name="Bruce D."/>
            <person name="Barry K."/>
            <person name="Shu S."/>
            <person name="Lindquist E."/>
            <person name="Wang M."/>
            <person name="Pitluck S."/>
            <person name="Vogel J.P."/>
            <person name="Garvin D.F."/>
            <person name="Mockler T.C."/>
            <person name="Schmutz J."/>
            <person name="Rokhsar D."/>
            <person name="Bevan M.W."/>
        </authorList>
    </citation>
    <scope>NUCLEOTIDE SEQUENCE</scope>
    <source>
        <strain evidence="1">Bd21</strain>
    </source>
</reference>
<reference evidence="2" key="3">
    <citation type="submission" date="2018-08" db="UniProtKB">
        <authorList>
            <consortium name="EnsemblPlants"/>
        </authorList>
    </citation>
    <scope>IDENTIFICATION</scope>
    <source>
        <strain evidence="2">cv. Bd21</strain>
    </source>
</reference>
<evidence type="ECO:0000313" key="2">
    <source>
        <dbReference type="EnsemblPlants" id="KQK07467"/>
    </source>
</evidence>
<dbReference type="EnsemblPlants" id="KQK07467">
    <property type="protein sequence ID" value="KQK07467"/>
    <property type="gene ID" value="BRADI_2g35630v3"/>
</dbReference>
<organism evidence="1">
    <name type="scientific">Brachypodium distachyon</name>
    <name type="common">Purple false brome</name>
    <name type="synonym">Trachynia distachya</name>
    <dbReference type="NCBI Taxonomy" id="15368"/>
    <lineage>
        <taxon>Eukaryota</taxon>
        <taxon>Viridiplantae</taxon>
        <taxon>Streptophyta</taxon>
        <taxon>Embryophyta</taxon>
        <taxon>Tracheophyta</taxon>
        <taxon>Spermatophyta</taxon>
        <taxon>Magnoliopsida</taxon>
        <taxon>Liliopsida</taxon>
        <taxon>Poales</taxon>
        <taxon>Poaceae</taxon>
        <taxon>BOP clade</taxon>
        <taxon>Pooideae</taxon>
        <taxon>Stipodae</taxon>
        <taxon>Brachypodieae</taxon>
        <taxon>Brachypodium</taxon>
    </lineage>
</organism>
<dbReference type="AlphaFoldDB" id="A0A0Q3INN4"/>
<reference evidence="1 2" key="1">
    <citation type="journal article" date="2010" name="Nature">
        <title>Genome sequencing and analysis of the model grass Brachypodium distachyon.</title>
        <authorList>
            <consortium name="International Brachypodium Initiative"/>
        </authorList>
    </citation>
    <scope>NUCLEOTIDE SEQUENCE [LARGE SCALE GENOMIC DNA]</scope>
    <source>
        <strain evidence="1 2">Bd21</strain>
    </source>
</reference>
<dbReference type="EMBL" id="CM000881">
    <property type="protein sequence ID" value="KQK07467.1"/>
    <property type="molecule type" value="Genomic_DNA"/>
</dbReference>
<dbReference type="InParanoid" id="A0A0Q3INN4"/>
<keyword evidence="3" id="KW-1185">Reference proteome</keyword>
<dbReference type="Proteomes" id="UP000008810">
    <property type="component" value="Chromosome 2"/>
</dbReference>